<gene>
    <name evidence="4" type="ORF">L596_009299</name>
</gene>
<dbReference type="Proteomes" id="UP000298663">
    <property type="component" value="Unassembled WGS sequence"/>
</dbReference>
<feature type="domain" description="Saposin B-type" evidence="3">
    <location>
        <begin position="17"/>
        <end position="100"/>
    </location>
</feature>
<feature type="signal peptide" evidence="2">
    <location>
        <begin position="1"/>
        <end position="17"/>
    </location>
</feature>
<dbReference type="EMBL" id="AZBU02000002">
    <property type="protein sequence ID" value="TKR95083.1"/>
    <property type="molecule type" value="Genomic_DNA"/>
</dbReference>
<evidence type="ECO:0000256" key="2">
    <source>
        <dbReference type="SAM" id="SignalP"/>
    </source>
</evidence>
<comment type="caution">
    <text evidence="4">The sequence shown here is derived from an EMBL/GenBank/DDBJ whole genome shotgun (WGS) entry which is preliminary data.</text>
</comment>
<dbReference type="InterPro" id="IPR008139">
    <property type="entry name" value="SaposinB_dom"/>
</dbReference>
<evidence type="ECO:0000256" key="1">
    <source>
        <dbReference type="ARBA" id="ARBA00023157"/>
    </source>
</evidence>
<evidence type="ECO:0000313" key="5">
    <source>
        <dbReference type="Proteomes" id="UP000298663"/>
    </source>
</evidence>
<accession>A0A4U5PFH1</accession>
<evidence type="ECO:0000313" key="4">
    <source>
        <dbReference type="EMBL" id="TKR95083.1"/>
    </source>
</evidence>
<feature type="chain" id="PRO_5020761115" description="Saposin B-type domain-containing protein" evidence="2">
    <location>
        <begin position="18"/>
        <end position="100"/>
    </location>
</feature>
<dbReference type="AlphaFoldDB" id="A0A4U5PFH1"/>
<organism evidence="4 5">
    <name type="scientific">Steinernema carpocapsae</name>
    <name type="common">Entomopathogenic nematode</name>
    <dbReference type="NCBI Taxonomy" id="34508"/>
    <lineage>
        <taxon>Eukaryota</taxon>
        <taxon>Metazoa</taxon>
        <taxon>Ecdysozoa</taxon>
        <taxon>Nematoda</taxon>
        <taxon>Chromadorea</taxon>
        <taxon>Rhabditida</taxon>
        <taxon>Tylenchina</taxon>
        <taxon>Panagrolaimomorpha</taxon>
        <taxon>Strongyloidoidea</taxon>
        <taxon>Steinernematidae</taxon>
        <taxon>Steinernema</taxon>
    </lineage>
</organism>
<keyword evidence="2" id="KW-0732">Signal</keyword>
<protein>
    <recommendedName>
        <fullName evidence="3">Saposin B-type domain-containing protein</fullName>
    </recommendedName>
</protein>
<proteinExistence type="predicted"/>
<keyword evidence="1" id="KW-1015">Disulfide bond</keyword>
<keyword evidence="5" id="KW-1185">Reference proteome</keyword>
<dbReference type="PROSITE" id="PS50015">
    <property type="entry name" value="SAP_B"/>
    <property type="match status" value="1"/>
</dbReference>
<name>A0A4U5PFH1_STECR</name>
<reference evidence="4 5" key="1">
    <citation type="journal article" date="2015" name="Genome Biol.">
        <title>Comparative genomics of Steinernema reveals deeply conserved gene regulatory networks.</title>
        <authorList>
            <person name="Dillman A.R."/>
            <person name="Macchietto M."/>
            <person name="Porter C.F."/>
            <person name="Rogers A."/>
            <person name="Williams B."/>
            <person name="Antoshechkin I."/>
            <person name="Lee M.M."/>
            <person name="Goodwin Z."/>
            <person name="Lu X."/>
            <person name="Lewis E.E."/>
            <person name="Goodrich-Blair H."/>
            <person name="Stock S.P."/>
            <person name="Adams B.J."/>
            <person name="Sternberg P.W."/>
            <person name="Mortazavi A."/>
        </authorList>
    </citation>
    <scope>NUCLEOTIDE SEQUENCE [LARGE SCALE GENOMIC DNA]</scope>
    <source>
        <strain evidence="4 5">ALL</strain>
    </source>
</reference>
<reference evidence="4 5" key="2">
    <citation type="journal article" date="2019" name="G3 (Bethesda)">
        <title>Hybrid Assembly of the Genome of the Entomopathogenic Nematode Steinernema carpocapsae Identifies the X-Chromosome.</title>
        <authorList>
            <person name="Serra L."/>
            <person name="Macchietto M."/>
            <person name="Macias-Munoz A."/>
            <person name="McGill C.J."/>
            <person name="Rodriguez I.M."/>
            <person name="Rodriguez B."/>
            <person name="Murad R."/>
            <person name="Mortazavi A."/>
        </authorList>
    </citation>
    <scope>NUCLEOTIDE SEQUENCE [LARGE SCALE GENOMIC DNA]</scope>
    <source>
        <strain evidence="4 5">ALL</strain>
    </source>
</reference>
<sequence length="100" mass="11443">MFGLLIVFALLFVPISANQACDNCKLLFNFAYQFGIRGALQNMDKFKGFYNNECQYFERQIDGAVGKFCFELYSKNQHKLLSDFKAVTPVGIMCTDLKQC</sequence>
<evidence type="ECO:0000259" key="3">
    <source>
        <dbReference type="PROSITE" id="PS50015"/>
    </source>
</evidence>